<dbReference type="PANTHER" id="PTHR13696:SF52">
    <property type="entry name" value="PARA FAMILY PROTEIN CT_582"/>
    <property type="match status" value="1"/>
</dbReference>
<dbReference type="FunFam" id="3.40.50.300:FF:000285">
    <property type="entry name" value="Sporulation initiation inhibitor Soj"/>
    <property type="match status" value="1"/>
</dbReference>
<feature type="non-terminal residue" evidence="3">
    <location>
        <position position="1"/>
    </location>
</feature>
<evidence type="ECO:0000259" key="2">
    <source>
        <dbReference type="Pfam" id="PF13614"/>
    </source>
</evidence>
<dbReference type="CDD" id="cd02042">
    <property type="entry name" value="ParAB_family"/>
    <property type="match status" value="1"/>
</dbReference>
<dbReference type="PANTHER" id="PTHR13696">
    <property type="entry name" value="P-LOOP CONTAINING NUCLEOSIDE TRIPHOSPHATE HYDROLASE"/>
    <property type="match status" value="1"/>
</dbReference>
<dbReference type="AlphaFoldDB" id="A0A0F9IAU0"/>
<dbReference type="SUPFAM" id="SSF52540">
    <property type="entry name" value="P-loop containing nucleoside triphosphate hydrolases"/>
    <property type="match status" value="1"/>
</dbReference>
<organism evidence="3">
    <name type="scientific">marine sediment metagenome</name>
    <dbReference type="NCBI Taxonomy" id="412755"/>
    <lineage>
        <taxon>unclassified sequences</taxon>
        <taxon>metagenomes</taxon>
        <taxon>ecological metagenomes</taxon>
    </lineage>
</organism>
<dbReference type="Pfam" id="PF13614">
    <property type="entry name" value="AAA_31"/>
    <property type="match status" value="1"/>
</dbReference>
<evidence type="ECO:0000313" key="3">
    <source>
        <dbReference type="EMBL" id="KKL84532.1"/>
    </source>
</evidence>
<keyword evidence="1" id="KW-0175">Coiled coil</keyword>
<comment type="caution">
    <text evidence="3">The sequence shown here is derived from an EMBL/GenBank/DDBJ whole genome shotgun (WGS) entry which is preliminary data.</text>
</comment>
<dbReference type="Gene3D" id="3.40.50.300">
    <property type="entry name" value="P-loop containing nucleotide triphosphate hydrolases"/>
    <property type="match status" value="1"/>
</dbReference>
<accession>A0A0F9IAU0</accession>
<protein>
    <recommendedName>
        <fullName evidence="2">AAA domain-containing protein</fullName>
    </recommendedName>
</protein>
<name>A0A0F9IAU0_9ZZZZ</name>
<gene>
    <name evidence="3" type="ORF">LCGC14_1963770</name>
</gene>
<dbReference type="InterPro" id="IPR025669">
    <property type="entry name" value="AAA_dom"/>
</dbReference>
<evidence type="ECO:0000256" key="1">
    <source>
        <dbReference type="SAM" id="Coils"/>
    </source>
</evidence>
<feature type="coiled-coil region" evidence="1">
    <location>
        <begin position="287"/>
        <end position="314"/>
    </location>
</feature>
<dbReference type="InterPro" id="IPR050678">
    <property type="entry name" value="DNA_Partitioning_ATPase"/>
</dbReference>
<dbReference type="EMBL" id="LAZR01021672">
    <property type="protein sequence ID" value="KKL84532.1"/>
    <property type="molecule type" value="Genomic_DNA"/>
</dbReference>
<dbReference type="InterPro" id="IPR027417">
    <property type="entry name" value="P-loop_NTPase"/>
</dbReference>
<sequence length="369" mass="39957">GYTHLKWSLVLKGEAVRTIAVLNQKGGVGKTTTVVNLAAALAMQGLKVVVIDLDPQSHLTIHLGVNAELDGDGTYNVLTKSADLSQALINVRGNLWLLGANIDLVGAESELVSVVGRETILREAVESMVESFDYLIIDCPPSLGLLTLNALAAVKEVLIPVQPHFLALQGFGKLLQTVSLVGRRINPELKITAILLCIFDGRVTLSAEVKADIEKFLESARATQSPWSEARIIPVHVRRNIKLAEAPSYGKTIFEYEPKCNGAIDYRHVADYVHNHMGAGSKDDEFLASIAEEIDELDSTLESVEEVIEAAHAAQTTAVEELVEVSASAEVAPTRLGPIGRSKRRIVSVVTPSARRLPARRPFAVTLRK</sequence>
<proteinExistence type="predicted"/>
<reference evidence="3" key="1">
    <citation type="journal article" date="2015" name="Nature">
        <title>Complex archaea that bridge the gap between prokaryotes and eukaryotes.</title>
        <authorList>
            <person name="Spang A."/>
            <person name="Saw J.H."/>
            <person name="Jorgensen S.L."/>
            <person name="Zaremba-Niedzwiedzka K."/>
            <person name="Martijn J."/>
            <person name="Lind A.E."/>
            <person name="van Eijk R."/>
            <person name="Schleper C."/>
            <person name="Guy L."/>
            <person name="Ettema T.J."/>
        </authorList>
    </citation>
    <scope>NUCLEOTIDE SEQUENCE</scope>
</reference>
<feature type="domain" description="AAA" evidence="2">
    <location>
        <begin position="17"/>
        <end position="191"/>
    </location>
</feature>